<dbReference type="CTD" id="8498"/>
<feature type="compositionally biased region" description="Low complexity" evidence="12">
    <location>
        <begin position="72"/>
        <end position="81"/>
    </location>
</feature>
<feature type="compositionally biased region" description="Basic and acidic residues" evidence="12">
    <location>
        <begin position="23"/>
        <end position="66"/>
    </location>
</feature>
<evidence type="ECO:0000256" key="11">
    <source>
        <dbReference type="ARBA" id="ARBA00072605"/>
    </source>
</evidence>
<dbReference type="AlphaFoldDB" id="A0A7E6EA34"/>
<evidence type="ECO:0000259" key="13">
    <source>
        <dbReference type="PROSITE" id="PS50196"/>
    </source>
</evidence>
<dbReference type="Proteomes" id="UP000504628">
    <property type="component" value="Chromosome 8"/>
</dbReference>
<dbReference type="FunFam" id="2.30.29.30:FF:000106">
    <property type="entry name" value="ran-binding protein 3 isoform X2"/>
    <property type="match status" value="1"/>
</dbReference>
<dbReference type="PANTHER" id="PTHR23138:SF91">
    <property type="entry name" value="RAN-BINDING PROTEIN 3"/>
    <property type="match status" value="1"/>
</dbReference>
<dbReference type="InterPro" id="IPR000156">
    <property type="entry name" value="Ran_bind_dom"/>
</dbReference>
<feature type="compositionally biased region" description="Low complexity" evidence="12">
    <location>
        <begin position="204"/>
        <end position="215"/>
    </location>
</feature>
<evidence type="ECO:0000256" key="1">
    <source>
        <dbReference type="ARBA" id="ARBA00004123"/>
    </source>
</evidence>
<dbReference type="GeneID" id="114502440"/>
<evidence type="ECO:0000256" key="5">
    <source>
        <dbReference type="ARBA" id="ARBA00022553"/>
    </source>
</evidence>
<evidence type="ECO:0000256" key="6">
    <source>
        <dbReference type="ARBA" id="ARBA00022927"/>
    </source>
</evidence>
<dbReference type="PROSITE" id="PS50196">
    <property type="entry name" value="RANBD1"/>
    <property type="match status" value="1"/>
</dbReference>
<dbReference type="SUPFAM" id="SSF50729">
    <property type="entry name" value="PH domain-like"/>
    <property type="match status" value="1"/>
</dbReference>
<evidence type="ECO:0000256" key="12">
    <source>
        <dbReference type="SAM" id="MobiDB-lite"/>
    </source>
</evidence>
<comment type="function">
    <text evidence="9">Acts as a cofactor for XPO1/CRM1-mediated nuclear export, perhaps as export complex scaffolding protein. Bound to XPO1/CRM1, stabilizes the XPO1/CRM1-cargo interaction. In the absence of Ran-bound GTP prevents binding of XPO1/CRM1 to the nuclear pore complex. Binds to CHC1/RCC1 and increases the guanine nucleotide exchange activity of CHC1/RCC1. Recruits XPO1/CRM1 to CHC1/RCC1 in a Ran-dependent manner. Negative regulator of TGF-beta signaling through interaction with the R-SMAD proteins, SMAD2 and SMAD3, and mediating their nuclear export.</text>
</comment>
<evidence type="ECO:0000256" key="10">
    <source>
        <dbReference type="ARBA" id="ARBA00065474"/>
    </source>
</evidence>
<feature type="region of interest" description="Disordered" evidence="12">
    <location>
        <begin position="1"/>
        <end position="257"/>
    </location>
</feature>
<name>A0A7E6EA34_9CHIR</name>
<dbReference type="PANTHER" id="PTHR23138">
    <property type="entry name" value="RAN BINDING PROTEIN"/>
    <property type="match status" value="1"/>
</dbReference>
<evidence type="ECO:0000256" key="4">
    <source>
        <dbReference type="ARBA" id="ARBA00022490"/>
    </source>
</evidence>
<feature type="compositionally biased region" description="Polar residues" evidence="12">
    <location>
        <begin position="186"/>
        <end position="195"/>
    </location>
</feature>
<keyword evidence="8" id="KW-0539">Nucleus</keyword>
<keyword evidence="3" id="KW-0813">Transport</keyword>
<reference evidence="15" key="1">
    <citation type="submission" date="2025-08" db="UniProtKB">
        <authorList>
            <consortium name="RefSeq"/>
        </authorList>
    </citation>
    <scope>IDENTIFICATION</scope>
    <source>
        <tissue evidence="15">Muscle</tissue>
    </source>
</reference>
<accession>A0A7E6EA34</accession>
<keyword evidence="7" id="KW-0007">Acetylation</keyword>
<keyword evidence="6" id="KW-0653">Protein transport</keyword>
<protein>
    <recommendedName>
        <fullName evidence="11">Ran-binding protein 3</fullName>
    </recommendedName>
</protein>
<keyword evidence="14" id="KW-1185">Reference proteome</keyword>
<dbReference type="CDD" id="cd13180">
    <property type="entry name" value="RanBD_RanBP3"/>
    <property type="match status" value="1"/>
</dbReference>
<feature type="region of interest" description="Disordered" evidence="12">
    <location>
        <begin position="327"/>
        <end position="361"/>
    </location>
</feature>
<keyword evidence="5" id="KW-0597">Phosphoprotein</keyword>
<organism evidence="14 15">
    <name type="scientific">Phyllostomus discolor</name>
    <name type="common">pale spear-nosed bat</name>
    <dbReference type="NCBI Taxonomy" id="89673"/>
    <lineage>
        <taxon>Eukaryota</taxon>
        <taxon>Metazoa</taxon>
        <taxon>Chordata</taxon>
        <taxon>Craniata</taxon>
        <taxon>Vertebrata</taxon>
        <taxon>Euteleostomi</taxon>
        <taxon>Mammalia</taxon>
        <taxon>Eutheria</taxon>
        <taxon>Laurasiatheria</taxon>
        <taxon>Chiroptera</taxon>
        <taxon>Yangochiroptera</taxon>
        <taxon>Phyllostomidae</taxon>
        <taxon>Phyllostominae</taxon>
        <taxon>Phyllostomus</taxon>
    </lineage>
</organism>
<keyword evidence="4" id="KW-0963">Cytoplasm</keyword>
<gene>
    <name evidence="15" type="primary">RANBP3</name>
</gene>
<evidence type="ECO:0000256" key="3">
    <source>
        <dbReference type="ARBA" id="ARBA00022448"/>
    </source>
</evidence>
<dbReference type="SMART" id="SM00160">
    <property type="entry name" value="RanBD"/>
    <property type="match status" value="1"/>
</dbReference>
<feature type="compositionally biased region" description="Acidic residues" evidence="12">
    <location>
        <begin position="534"/>
        <end position="543"/>
    </location>
</feature>
<feature type="compositionally biased region" description="Polar residues" evidence="12">
    <location>
        <begin position="123"/>
        <end position="132"/>
    </location>
</feature>
<evidence type="ECO:0000313" key="15">
    <source>
        <dbReference type="RefSeq" id="XP_035888144.1"/>
    </source>
</evidence>
<feature type="domain" description="RanBD1" evidence="13">
    <location>
        <begin position="385"/>
        <end position="466"/>
    </location>
</feature>
<feature type="compositionally biased region" description="Low complexity" evidence="12">
    <location>
        <begin position="342"/>
        <end position="356"/>
    </location>
</feature>
<dbReference type="Pfam" id="PF00638">
    <property type="entry name" value="Ran_BP1"/>
    <property type="match status" value="1"/>
</dbReference>
<evidence type="ECO:0000256" key="2">
    <source>
        <dbReference type="ARBA" id="ARBA00004496"/>
    </source>
</evidence>
<proteinExistence type="predicted"/>
<dbReference type="InterPro" id="IPR045255">
    <property type="entry name" value="RanBP1-like"/>
</dbReference>
<dbReference type="GO" id="GO:0006611">
    <property type="term" value="P:protein export from nucleus"/>
    <property type="evidence" value="ECO:0007669"/>
    <property type="project" value="TreeGrafter"/>
</dbReference>
<dbReference type="GO" id="GO:0005634">
    <property type="term" value="C:nucleus"/>
    <property type="evidence" value="ECO:0007669"/>
    <property type="project" value="UniProtKB-SubCell"/>
</dbReference>
<evidence type="ECO:0000256" key="9">
    <source>
        <dbReference type="ARBA" id="ARBA00058720"/>
    </source>
</evidence>
<feature type="region of interest" description="Disordered" evidence="12">
    <location>
        <begin position="515"/>
        <end position="566"/>
    </location>
</feature>
<sequence>MVTISGPLSPEKPAIAPPVFVFQKDKGQKSSAEQKDLSDSGEEPRGEAEAPDRGTGHPESAGEHALEPPAPASASASTPEAHLPPFPRELAGRPAGGSSPEGGEDSDREDGNYCPPVKRERTSSLTQFPPSQSEEKSSGFRLKPPTLIHGQAPSAGLPSQKPKEQQRSVLRPAVLQAPQPKALSQAVPTSSTNGLSIPADCTGTSTSTSPSIPTRRSPPDEAPAPEEKEPQGNESSNPSEEDSCEKKEHAAQQAFVFGQNLRDRVKLINENTETADMEHAGHPSSETPTATNYFLQYISSSLENSNNSADATSNKFVFGQNMSERVLSPPKLNEVTSDANRENSAVESGSESSSQEATPEKANNIAESLAESAAAYTKATARKCLLEKVEVITGEEAESNVLQIQCKLFVFDKTSQSWVERGRGLLRLNDMASTDDGTLQSRLVMRTQGSLRLILNTKLWAQMQIDKASEKSIRITAMDTEDQGVKVFLISASSKDTGQLYAALHHRILALRSRVEQEQEARTPAPEPGAAPSNEDDSDDDDVLAPSGATGGGAGDEGDGQTAGST</sequence>
<comment type="subunit">
    <text evidence="10">Interacts with CHC1 in a Ran-stimulated manner. Interacts with XPO1. Interacts (via its C-terminal R domain) with SMAD2 (dephosphorylated form via its MH1 and MH2 domains); the interaction results in the nuclear export of SMAD2 and termination of the TGF-beta signaling. Interacts (via its C-terminal R domain) with SMAD3 (dephosphorylated form via its MH1 domain); the interaction results in the nuclear export of SMAD3 and termination of the TGF-beta signaling.</text>
</comment>
<dbReference type="GO" id="GO:0005737">
    <property type="term" value="C:cytoplasm"/>
    <property type="evidence" value="ECO:0007669"/>
    <property type="project" value="UniProtKB-SubCell"/>
</dbReference>
<dbReference type="InterPro" id="IPR011993">
    <property type="entry name" value="PH-like_dom_sf"/>
</dbReference>
<evidence type="ECO:0000313" key="14">
    <source>
        <dbReference type="Proteomes" id="UP000504628"/>
    </source>
</evidence>
<comment type="subcellular location">
    <subcellularLocation>
        <location evidence="2">Cytoplasm</location>
    </subcellularLocation>
    <subcellularLocation>
        <location evidence="1">Nucleus</location>
    </subcellularLocation>
</comment>
<evidence type="ECO:0000256" key="7">
    <source>
        <dbReference type="ARBA" id="ARBA00022990"/>
    </source>
</evidence>
<dbReference type="RefSeq" id="XP_035888144.1">
    <property type="nucleotide sequence ID" value="XM_036032251.1"/>
</dbReference>
<dbReference type="Gene3D" id="2.30.29.30">
    <property type="entry name" value="Pleckstrin-homology domain (PH domain)/Phosphotyrosine-binding domain (PTB)"/>
    <property type="match status" value="1"/>
</dbReference>
<evidence type="ECO:0000256" key="8">
    <source>
        <dbReference type="ARBA" id="ARBA00023242"/>
    </source>
</evidence>